<gene>
    <name evidence="2" type="primary">LOC105433214</name>
</gene>
<keyword evidence="1" id="KW-1185">Reference proteome</keyword>
<reference evidence="2" key="1">
    <citation type="submission" date="2025-08" db="UniProtKB">
        <authorList>
            <consortium name="RefSeq"/>
        </authorList>
    </citation>
    <scope>IDENTIFICATION</scope>
</reference>
<protein>
    <submittedName>
        <fullName evidence="2">Uncharacterized protein LOC105433214</fullName>
    </submittedName>
</protein>
<evidence type="ECO:0000313" key="1">
    <source>
        <dbReference type="Proteomes" id="UP000504615"/>
    </source>
</evidence>
<dbReference type="Proteomes" id="UP000504615">
    <property type="component" value="Unplaced"/>
</dbReference>
<evidence type="ECO:0000313" key="2">
    <source>
        <dbReference type="RefSeq" id="XP_011646689.1"/>
    </source>
</evidence>
<sequence length="108" mass="12763">ISSFFTFDVNAEFIVDVIPALIPTLGSLSHMYARVRNIDKLRILLERMWNDWSLQKTNYEIKIMHEHAETTRLVTVCYSCKKNIKFRFIYEGARCAFLSIRSTLYFCV</sequence>
<dbReference type="OrthoDB" id="7550310at2759"/>
<feature type="non-terminal residue" evidence="2">
    <location>
        <position position="1"/>
    </location>
</feature>
<dbReference type="GeneID" id="105433214"/>
<dbReference type="KEGG" id="pbar:105433214"/>
<proteinExistence type="predicted"/>
<organism evidence="1 2">
    <name type="scientific">Pogonomyrmex barbatus</name>
    <name type="common">red harvester ant</name>
    <dbReference type="NCBI Taxonomy" id="144034"/>
    <lineage>
        <taxon>Eukaryota</taxon>
        <taxon>Metazoa</taxon>
        <taxon>Ecdysozoa</taxon>
        <taxon>Arthropoda</taxon>
        <taxon>Hexapoda</taxon>
        <taxon>Insecta</taxon>
        <taxon>Pterygota</taxon>
        <taxon>Neoptera</taxon>
        <taxon>Endopterygota</taxon>
        <taxon>Hymenoptera</taxon>
        <taxon>Apocrita</taxon>
        <taxon>Aculeata</taxon>
        <taxon>Formicoidea</taxon>
        <taxon>Formicidae</taxon>
        <taxon>Myrmicinae</taxon>
        <taxon>Pogonomyrmex</taxon>
    </lineage>
</organism>
<dbReference type="AlphaFoldDB" id="A0A6I9WVN0"/>
<name>A0A6I9WVN0_9HYME</name>
<accession>A0A6I9WVN0</accession>
<dbReference type="RefSeq" id="XP_011646689.1">
    <property type="nucleotide sequence ID" value="XM_011648387.2"/>
</dbReference>